<dbReference type="InterPro" id="IPR004263">
    <property type="entry name" value="Exostosin"/>
</dbReference>
<evidence type="ECO:0000256" key="2">
    <source>
        <dbReference type="SAM" id="MobiDB-lite"/>
    </source>
</evidence>
<evidence type="ECO:0000256" key="3">
    <source>
        <dbReference type="SAM" id="Phobius"/>
    </source>
</evidence>
<keyword evidence="3" id="KW-0812">Transmembrane</keyword>
<name>A0A7S3Q1P1_9STRA</name>
<accession>A0A7S3Q1P1</accession>
<reference evidence="5" key="1">
    <citation type="submission" date="2021-01" db="EMBL/GenBank/DDBJ databases">
        <authorList>
            <person name="Corre E."/>
            <person name="Pelletier E."/>
            <person name="Niang G."/>
            <person name="Scheremetjew M."/>
            <person name="Finn R."/>
            <person name="Kale V."/>
            <person name="Holt S."/>
            <person name="Cochrane G."/>
            <person name="Meng A."/>
            <person name="Brown T."/>
            <person name="Cohen L."/>
        </authorList>
    </citation>
    <scope>NUCLEOTIDE SEQUENCE</scope>
    <source>
        <strain evidence="5">MM31A-1</strain>
    </source>
</reference>
<dbReference type="Pfam" id="PF03016">
    <property type="entry name" value="Exostosin_GT47"/>
    <property type="match status" value="1"/>
</dbReference>
<evidence type="ECO:0000259" key="4">
    <source>
        <dbReference type="Pfam" id="PF03016"/>
    </source>
</evidence>
<feature type="region of interest" description="Disordered" evidence="2">
    <location>
        <begin position="1"/>
        <end position="31"/>
    </location>
</feature>
<comment type="similarity">
    <text evidence="1">Belongs to the glycosyltransferase 47 family.</text>
</comment>
<dbReference type="EMBL" id="HBIO01009778">
    <property type="protein sequence ID" value="CAE0462716.1"/>
    <property type="molecule type" value="Transcribed_RNA"/>
</dbReference>
<dbReference type="InterPro" id="IPR040911">
    <property type="entry name" value="Exostosin_GT47"/>
</dbReference>
<keyword evidence="3" id="KW-1133">Transmembrane helix</keyword>
<dbReference type="PANTHER" id="PTHR11062:SF281">
    <property type="entry name" value="EXOSTOSIN-LIKE 2"/>
    <property type="match status" value="1"/>
</dbReference>
<feature type="domain" description="Exostosin GT47" evidence="4">
    <location>
        <begin position="144"/>
        <end position="422"/>
    </location>
</feature>
<protein>
    <recommendedName>
        <fullName evidence="4">Exostosin GT47 domain-containing protein</fullName>
    </recommendedName>
</protein>
<sequence length="475" mass="53923">MNQIQNKRNVDRQDESNGSPKSGNFEHVQSTSASTVKSKSLQKQKKNWFIIKVLIALFAWAILFISTSSKYTTRADTGLPFVDEYSAQEDQIPLEEETMLSATVAGLEKGNIYFYMYDHPNITMAGNVWNTRPRYRHFRTLEGANDEQMLEALAESPLRTFNMSKADLFIPPIPMANILCSSGGNGGNFNLPMQTLSEQETFKKHKGNKHVLISTTFSLYRQNYRSYTGMKHWYDIMYNMTVVQSWDPVSYHNALLHHKTLEWGDYQSNGVVDPSLSRRSVSVGLGANNKDLKLCLASVDKFHNSSNFVFYQSQTGPSVNNSTIYRHAPMTIVQDNGSFPKSSIGWGLDPEAWHSEYTSSKFCLMIRGDSSHSHALWRSIRVGCIPVIVSNQLPVYAPMFKSTLNMSDYAVMLDEKDLLNDPRKALLKLDNMTEDEIRVKIKHLAFAQRVIFTDHPRSLFVPAFLKEAVLAPEVL</sequence>
<dbReference type="AlphaFoldDB" id="A0A7S3Q1P1"/>
<keyword evidence="3" id="KW-0472">Membrane</keyword>
<feature type="compositionally biased region" description="Polar residues" evidence="2">
    <location>
        <begin position="16"/>
        <end position="31"/>
    </location>
</feature>
<feature type="transmembrane region" description="Helical" evidence="3">
    <location>
        <begin position="47"/>
        <end position="65"/>
    </location>
</feature>
<evidence type="ECO:0000256" key="1">
    <source>
        <dbReference type="ARBA" id="ARBA00010271"/>
    </source>
</evidence>
<organism evidence="5">
    <name type="scientific">Chaetoceros debilis</name>
    <dbReference type="NCBI Taxonomy" id="122233"/>
    <lineage>
        <taxon>Eukaryota</taxon>
        <taxon>Sar</taxon>
        <taxon>Stramenopiles</taxon>
        <taxon>Ochrophyta</taxon>
        <taxon>Bacillariophyta</taxon>
        <taxon>Coscinodiscophyceae</taxon>
        <taxon>Chaetocerotophycidae</taxon>
        <taxon>Chaetocerotales</taxon>
        <taxon>Chaetocerotaceae</taxon>
        <taxon>Chaetoceros</taxon>
    </lineage>
</organism>
<dbReference type="GO" id="GO:0016757">
    <property type="term" value="F:glycosyltransferase activity"/>
    <property type="evidence" value="ECO:0007669"/>
    <property type="project" value="InterPro"/>
</dbReference>
<evidence type="ECO:0000313" key="5">
    <source>
        <dbReference type="EMBL" id="CAE0462716.1"/>
    </source>
</evidence>
<proteinExistence type="inferred from homology"/>
<gene>
    <name evidence="5" type="ORF">CDEB00056_LOCUS7557</name>
</gene>
<dbReference type="PANTHER" id="PTHR11062">
    <property type="entry name" value="EXOSTOSIN HEPARAN SULFATE GLYCOSYLTRANSFERASE -RELATED"/>
    <property type="match status" value="1"/>
</dbReference>